<evidence type="ECO:0000256" key="3">
    <source>
        <dbReference type="ARBA" id="ARBA00023004"/>
    </source>
</evidence>
<dbReference type="PANTHER" id="PTHR30600">
    <property type="entry name" value="CYTOCHROME C PEROXIDASE-RELATED"/>
    <property type="match status" value="1"/>
</dbReference>
<evidence type="ECO:0000256" key="1">
    <source>
        <dbReference type="ARBA" id="ARBA00022617"/>
    </source>
</evidence>
<dbReference type="PROSITE" id="PS51007">
    <property type="entry name" value="CYTC"/>
    <property type="match status" value="1"/>
</dbReference>
<dbReference type="InterPro" id="IPR009056">
    <property type="entry name" value="Cyt_c-like_dom"/>
</dbReference>
<dbReference type="RefSeq" id="WP_169927251.1">
    <property type="nucleotide sequence ID" value="NZ_CP012333.1"/>
</dbReference>
<dbReference type="GO" id="GO:0009055">
    <property type="term" value="F:electron transfer activity"/>
    <property type="evidence" value="ECO:0007669"/>
    <property type="project" value="InterPro"/>
</dbReference>
<organism evidence="6 7">
    <name type="scientific">Labilithrix luteola</name>
    <dbReference type="NCBI Taxonomy" id="1391654"/>
    <lineage>
        <taxon>Bacteria</taxon>
        <taxon>Pseudomonadati</taxon>
        <taxon>Myxococcota</taxon>
        <taxon>Polyangia</taxon>
        <taxon>Polyangiales</taxon>
        <taxon>Labilitrichaceae</taxon>
        <taxon>Labilithrix</taxon>
    </lineage>
</organism>
<reference evidence="6 7" key="1">
    <citation type="submission" date="2015-08" db="EMBL/GenBank/DDBJ databases">
        <authorList>
            <person name="Babu N.S."/>
            <person name="Beckwith C.J."/>
            <person name="Beseler K.G."/>
            <person name="Brison A."/>
            <person name="Carone J.V."/>
            <person name="Caskin T.P."/>
            <person name="Diamond M."/>
            <person name="Durham M.E."/>
            <person name="Foxe J.M."/>
            <person name="Go M."/>
            <person name="Henderson B.A."/>
            <person name="Jones I.B."/>
            <person name="McGettigan J.A."/>
            <person name="Micheletti S.J."/>
            <person name="Nasrallah M.E."/>
            <person name="Ortiz D."/>
            <person name="Piller C.R."/>
            <person name="Privatt S.R."/>
            <person name="Schneider S.L."/>
            <person name="Sharp S."/>
            <person name="Smith T.C."/>
            <person name="Stanton J.D."/>
            <person name="Ullery H.E."/>
            <person name="Wilson R.J."/>
            <person name="Serrano M.G."/>
            <person name="Buck G."/>
            <person name="Lee V."/>
            <person name="Wang Y."/>
            <person name="Carvalho R."/>
            <person name="Voegtly L."/>
            <person name="Shi R."/>
            <person name="Duckworth R."/>
            <person name="Johnson A."/>
            <person name="Loviza R."/>
            <person name="Walstead R."/>
            <person name="Shah Z."/>
            <person name="Kiflezghi M."/>
            <person name="Wade K."/>
            <person name="Ball S.L."/>
            <person name="Bradley K.W."/>
            <person name="Asai D.J."/>
            <person name="Bowman C.A."/>
            <person name="Russell D.A."/>
            <person name="Pope W.H."/>
            <person name="Jacobs-Sera D."/>
            <person name="Hendrix R.W."/>
            <person name="Hatfull G.F."/>
        </authorList>
    </citation>
    <scope>NUCLEOTIDE SEQUENCE [LARGE SCALE GENOMIC DNA]</scope>
    <source>
        <strain evidence="6 7">DSM 27648</strain>
    </source>
</reference>
<protein>
    <submittedName>
        <fullName evidence="6">Surface antigen protein</fullName>
    </submittedName>
</protein>
<dbReference type="InterPro" id="IPR051395">
    <property type="entry name" value="Cytochrome_c_Peroxidase/MauG"/>
</dbReference>
<dbReference type="STRING" id="1391654.AKJ09_00994"/>
<dbReference type="AlphaFoldDB" id="A0A0K1PLD1"/>
<name>A0A0K1PLD1_9BACT</name>
<dbReference type="EMBL" id="CP012333">
    <property type="protein sequence ID" value="AKU94330.1"/>
    <property type="molecule type" value="Genomic_DNA"/>
</dbReference>
<evidence type="ECO:0000256" key="2">
    <source>
        <dbReference type="ARBA" id="ARBA00022723"/>
    </source>
</evidence>
<dbReference type="Pfam" id="PF00034">
    <property type="entry name" value="Cytochrom_C"/>
    <property type="match status" value="1"/>
</dbReference>
<dbReference type="GO" id="GO:0046872">
    <property type="term" value="F:metal ion binding"/>
    <property type="evidence" value="ECO:0007669"/>
    <property type="project" value="UniProtKB-KW"/>
</dbReference>
<proteinExistence type="predicted"/>
<dbReference type="Gene3D" id="1.10.760.10">
    <property type="entry name" value="Cytochrome c-like domain"/>
    <property type="match status" value="2"/>
</dbReference>
<keyword evidence="3 4" id="KW-0408">Iron</keyword>
<keyword evidence="2 4" id="KW-0479">Metal-binding</keyword>
<evidence type="ECO:0000313" key="6">
    <source>
        <dbReference type="EMBL" id="AKU94330.1"/>
    </source>
</evidence>
<evidence type="ECO:0000259" key="5">
    <source>
        <dbReference type="PROSITE" id="PS51007"/>
    </source>
</evidence>
<dbReference type="InterPro" id="IPR036909">
    <property type="entry name" value="Cyt_c-like_dom_sf"/>
</dbReference>
<sequence>MSGPQLQLDQKNALQTWLFALPAPAKSGVLDDAAVARGKTVFEDTKVGCATCHSGAHFTNSATVDVGTGGAFQVPSLIGVGARAPFLHDGSAMTLRDRFASQGGGDRHGHTSSLSGAQISDLIAYLESL</sequence>
<dbReference type="SUPFAM" id="SSF46626">
    <property type="entry name" value="Cytochrome c"/>
    <property type="match status" value="1"/>
</dbReference>
<dbReference type="KEGG" id="llu:AKJ09_00994"/>
<dbReference type="GO" id="GO:0020037">
    <property type="term" value="F:heme binding"/>
    <property type="evidence" value="ECO:0007669"/>
    <property type="project" value="InterPro"/>
</dbReference>
<accession>A0A0K1PLD1</accession>
<evidence type="ECO:0000313" key="7">
    <source>
        <dbReference type="Proteomes" id="UP000064967"/>
    </source>
</evidence>
<dbReference type="GO" id="GO:0004130">
    <property type="term" value="F:cytochrome-c peroxidase activity"/>
    <property type="evidence" value="ECO:0007669"/>
    <property type="project" value="TreeGrafter"/>
</dbReference>
<gene>
    <name evidence="6" type="ORF">AKJ09_00994</name>
</gene>
<dbReference type="Proteomes" id="UP000064967">
    <property type="component" value="Chromosome"/>
</dbReference>
<keyword evidence="7" id="KW-1185">Reference proteome</keyword>
<keyword evidence="1 4" id="KW-0349">Heme</keyword>
<evidence type="ECO:0000256" key="4">
    <source>
        <dbReference type="PROSITE-ProRule" id="PRU00433"/>
    </source>
</evidence>
<feature type="domain" description="Cytochrome c" evidence="5">
    <location>
        <begin position="33"/>
        <end position="129"/>
    </location>
</feature>